<evidence type="ECO:0000313" key="4">
    <source>
        <dbReference type="EMBL" id="TWW09575.1"/>
    </source>
</evidence>
<keyword evidence="5" id="KW-1185">Reference proteome</keyword>
<dbReference type="SUPFAM" id="SSF52540">
    <property type="entry name" value="P-loop containing nucleoside triphosphate hydrolases"/>
    <property type="match status" value="1"/>
</dbReference>
<dbReference type="GO" id="GO:0015446">
    <property type="term" value="F:ATPase-coupled arsenite transmembrane transporter activity"/>
    <property type="evidence" value="ECO:0007669"/>
    <property type="project" value="UniProtKB-EC"/>
</dbReference>
<evidence type="ECO:0000256" key="1">
    <source>
        <dbReference type="ARBA" id="ARBA00052296"/>
    </source>
</evidence>
<dbReference type="InterPro" id="IPR025723">
    <property type="entry name" value="ArsA/GET3_ATPase-like"/>
</dbReference>
<sequence>MTEQLLPWLKGRRTVILLGAGGVGKTTSSIVLALLAAKQGRKVGLLSIDPAKRLAAALGIPLSSQLRRLNLPAELQITGTVDAAMLDQKAVFDTLVRRHAPSDQAAEKILNDKIYKAVSGNLSGPLEYLALAKLQELSEDSRYDFVILDTPPDTHALDFLARPGLLHGFVENRVMTWMIKPFLYAGKLGFAKFLSAGEKLMGGVAKLTGVDALRSFAEFLVLMQEVIEGLNESGNRMKRLLTRQDTGFVLVTIPTRSAGRSAVNIAKQLVAMGHRAHFAIVNKCLPEELVKALKADEEATPLSGVTVLKARAKGEHDVIRDLYNAIQAGVIRVKEQDQDLGTLSGLMELAGDLEAATVDLYSGDA</sequence>
<accession>A0A5C6M5Y5</accession>
<dbReference type="GO" id="GO:0005524">
    <property type="term" value="F:ATP binding"/>
    <property type="evidence" value="ECO:0007669"/>
    <property type="project" value="InterPro"/>
</dbReference>
<gene>
    <name evidence="4" type="ORF">E3A20_12940</name>
</gene>
<dbReference type="InterPro" id="IPR027417">
    <property type="entry name" value="P-loop_NTPase"/>
</dbReference>
<proteinExistence type="predicted"/>
<reference evidence="4 5" key="1">
    <citation type="submission" date="2019-08" db="EMBL/GenBank/DDBJ databases">
        <title>100 year-old enigma solved: identification of Planctomyces bekefii, the type genus and species of the phylum Planctomycetes.</title>
        <authorList>
            <person name="Svetlana D.N."/>
            <person name="Overmann J."/>
        </authorList>
    </citation>
    <scope>NUCLEOTIDE SEQUENCE [LARGE SCALE GENOMIC DNA]</scope>
    <source>
        <strain evidence="4">Phe10_nw2017</strain>
    </source>
</reference>
<dbReference type="Pfam" id="PF02374">
    <property type="entry name" value="ArsA_ATPase"/>
    <property type="match status" value="1"/>
</dbReference>
<dbReference type="EMBL" id="SRHE01000233">
    <property type="protein sequence ID" value="TWW09575.1"/>
    <property type="molecule type" value="Genomic_DNA"/>
</dbReference>
<organism evidence="4 5">
    <name type="scientific">Planctomyces bekefii</name>
    <dbReference type="NCBI Taxonomy" id="1653850"/>
    <lineage>
        <taxon>Bacteria</taxon>
        <taxon>Pseudomonadati</taxon>
        <taxon>Planctomycetota</taxon>
        <taxon>Planctomycetia</taxon>
        <taxon>Planctomycetales</taxon>
        <taxon>Planctomycetaceae</taxon>
        <taxon>Planctomyces</taxon>
    </lineage>
</organism>
<reference evidence="4 5" key="2">
    <citation type="submission" date="2019-08" db="EMBL/GenBank/DDBJ databases">
        <authorList>
            <person name="Henke P."/>
        </authorList>
    </citation>
    <scope>NUCLEOTIDE SEQUENCE [LARGE SCALE GENOMIC DNA]</scope>
    <source>
        <strain evidence="4">Phe10_nw2017</strain>
    </source>
</reference>
<dbReference type="PANTHER" id="PTHR10803">
    <property type="entry name" value="ARSENICAL PUMP-DRIVING ATPASE ARSENITE-TRANSLOCATING ATPASE"/>
    <property type="match status" value="1"/>
</dbReference>
<name>A0A5C6M5Y5_9PLAN</name>
<dbReference type="GO" id="GO:0016887">
    <property type="term" value="F:ATP hydrolysis activity"/>
    <property type="evidence" value="ECO:0007669"/>
    <property type="project" value="InterPro"/>
</dbReference>
<dbReference type="Proteomes" id="UP000321083">
    <property type="component" value="Unassembled WGS sequence"/>
</dbReference>
<comment type="caution">
    <text evidence="4">The sequence shown here is derived from an EMBL/GenBank/DDBJ whole genome shotgun (WGS) entry which is preliminary data.</text>
</comment>
<feature type="domain" description="ArsA/GET3 Anion-transporting ATPase-like" evidence="3">
    <location>
        <begin position="13"/>
        <end position="290"/>
    </location>
</feature>
<evidence type="ECO:0000256" key="2">
    <source>
        <dbReference type="ARBA" id="ARBA00066752"/>
    </source>
</evidence>
<dbReference type="EC" id="7.3.2.7" evidence="2"/>
<evidence type="ECO:0000259" key="3">
    <source>
        <dbReference type="Pfam" id="PF02374"/>
    </source>
</evidence>
<dbReference type="AlphaFoldDB" id="A0A5C6M5Y5"/>
<protein>
    <recommendedName>
        <fullName evidence="2">arsenite-transporting ATPase</fullName>
        <ecNumber evidence="2">7.3.2.7</ecNumber>
    </recommendedName>
</protein>
<dbReference type="Gene3D" id="3.40.50.300">
    <property type="entry name" value="P-loop containing nucleotide triphosphate hydrolases"/>
    <property type="match status" value="1"/>
</dbReference>
<comment type="catalytic activity">
    <reaction evidence="1">
        <text>arsenite(in) + ATP + H2O = arsenite(out) + ADP + phosphate + H(+)</text>
        <dbReference type="Rhea" id="RHEA:11348"/>
        <dbReference type="ChEBI" id="CHEBI:15377"/>
        <dbReference type="ChEBI" id="CHEBI:15378"/>
        <dbReference type="ChEBI" id="CHEBI:29242"/>
        <dbReference type="ChEBI" id="CHEBI:30616"/>
        <dbReference type="ChEBI" id="CHEBI:43474"/>
        <dbReference type="ChEBI" id="CHEBI:456216"/>
        <dbReference type="EC" id="7.3.2.7"/>
    </reaction>
</comment>
<dbReference type="PANTHER" id="PTHR10803:SF26">
    <property type="entry name" value="ANION TRANSPORTER ATPASE-RELATED"/>
    <property type="match status" value="1"/>
</dbReference>
<evidence type="ECO:0000313" key="5">
    <source>
        <dbReference type="Proteomes" id="UP000321083"/>
    </source>
</evidence>
<dbReference type="InterPro" id="IPR016300">
    <property type="entry name" value="ATPase_ArsA/GET3"/>
</dbReference>